<evidence type="ECO:0000313" key="2">
    <source>
        <dbReference type="EMBL" id="KAF2096286.1"/>
    </source>
</evidence>
<dbReference type="EMBL" id="ML978130">
    <property type="protein sequence ID" value="KAF2096286.1"/>
    <property type="molecule type" value="Genomic_DNA"/>
</dbReference>
<reference evidence="2" key="1">
    <citation type="journal article" date="2020" name="Stud. Mycol.">
        <title>101 Dothideomycetes genomes: a test case for predicting lifestyles and emergence of pathogens.</title>
        <authorList>
            <person name="Haridas S."/>
            <person name="Albert R."/>
            <person name="Binder M."/>
            <person name="Bloem J."/>
            <person name="Labutti K."/>
            <person name="Salamov A."/>
            <person name="Andreopoulos B."/>
            <person name="Baker S."/>
            <person name="Barry K."/>
            <person name="Bills G."/>
            <person name="Bluhm B."/>
            <person name="Cannon C."/>
            <person name="Castanera R."/>
            <person name="Culley D."/>
            <person name="Daum C."/>
            <person name="Ezra D."/>
            <person name="Gonzalez J."/>
            <person name="Henrissat B."/>
            <person name="Kuo A."/>
            <person name="Liang C."/>
            <person name="Lipzen A."/>
            <person name="Lutzoni F."/>
            <person name="Magnuson J."/>
            <person name="Mondo S."/>
            <person name="Nolan M."/>
            <person name="Ohm R."/>
            <person name="Pangilinan J."/>
            <person name="Park H.-J."/>
            <person name="Ramirez L."/>
            <person name="Alfaro M."/>
            <person name="Sun H."/>
            <person name="Tritt A."/>
            <person name="Yoshinaga Y."/>
            <person name="Zwiers L.-H."/>
            <person name="Turgeon B."/>
            <person name="Goodwin S."/>
            <person name="Spatafora J."/>
            <person name="Crous P."/>
            <person name="Grigoriev I."/>
        </authorList>
    </citation>
    <scope>NUCLEOTIDE SEQUENCE</scope>
    <source>
        <strain evidence="2">CBS 133067</strain>
    </source>
</reference>
<keyword evidence="3" id="KW-1185">Reference proteome</keyword>
<keyword evidence="1" id="KW-0732">Signal</keyword>
<organism evidence="2 3">
    <name type="scientific">Rhizodiscina lignyota</name>
    <dbReference type="NCBI Taxonomy" id="1504668"/>
    <lineage>
        <taxon>Eukaryota</taxon>
        <taxon>Fungi</taxon>
        <taxon>Dikarya</taxon>
        <taxon>Ascomycota</taxon>
        <taxon>Pezizomycotina</taxon>
        <taxon>Dothideomycetes</taxon>
        <taxon>Pleosporomycetidae</taxon>
        <taxon>Aulographales</taxon>
        <taxon>Rhizodiscinaceae</taxon>
        <taxon>Rhizodiscina</taxon>
    </lineage>
</organism>
<sequence length="139" mass="14932">MQLIQSASLVPLVLFSTFKLYVAAQGSVIVQLWESNNCCGSQSEGCPVPFAPSDNAESNDAIFFTEPGQCFGISDGRIVFSGRTLDVSQSLFKRNLKIMYWEDSSCTIASSGGNQDLTNNPTNCHTVATGASFLSLNFA</sequence>
<accession>A0A9P4IDL3</accession>
<protein>
    <submittedName>
        <fullName evidence="2">Uncharacterized protein</fullName>
    </submittedName>
</protein>
<gene>
    <name evidence="2" type="ORF">NA57DRAFT_59343</name>
</gene>
<comment type="caution">
    <text evidence="2">The sequence shown here is derived from an EMBL/GenBank/DDBJ whole genome shotgun (WGS) entry which is preliminary data.</text>
</comment>
<feature type="chain" id="PRO_5040365338" evidence="1">
    <location>
        <begin position="25"/>
        <end position="139"/>
    </location>
</feature>
<dbReference type="AlphaFoldDB" id="A0A9P4IDL3"/>
<name>A0A9P4IDL3_9PEZI</name>
<proteinExistence type="predicted"/>
<dbReference type="Proteomes" id="UP000799772">
    <property type="component" value="Unassembled WGS sequence"/>
</dbReference>
<feature type="signal peptide" evidence="1">
    <location>
        <begin position="1"/>
        <end position="24"/>
    </location>
</feature>
<evidence type="ECO:0000256" key="1">
    <source>
        <dbReference type="SAM" id="SignalP"/>
    </source>
</evidence>
<evidence type="ECO:0000313" key="3">
    <source>
        <dbReference type="Proteomes" id="UP000799772"/>
    </source>
</evidence>